<keyword evidence="3" id="KW-0285">Flavoprotein</keyword>
<name>A0A511T4S0_MYXFU</name>
<comment type="cofactor">
    <cofactor evidence="1">
        <name>FMN</name>
        <dbReference type="ChEBI" id="CHEBI:58210"/>
    </cofactor>
</comment>
<evidence type="ECO:0000256" key="1">
    <source>
        <dbReference type="ARBA" id="ARBA00001917"/>
    </source>
</evidence>
<organism evidence="7 8">
    <name type="scientific">Myxococcus fulvus</name>
    <dbReference type="NCBI Taxonomy" id="33"/>
    <lineage>
        <taxon>Bacteria</taxon>
        <taxon>Pseudomonadati</taxon>
        <taxon>Myxococcota</taxon>
        <taxon>Myxococcia</taxon>
        <taxon>Myxococcales</taxon>
        <taxon>Cystobacterineae</taxon>
        <taxon>Myxococcaceae</taxon>
        <taxon>Myxococcus</taxon>
    </lineage>
</organism>
<evidence type="ECO:0000313" key="8">
    <source>
        <dbReference type="Proteomes" id="UP000321514"/>
    </source>
</evidence>
<evidence type="ECO:0000256" key="3">
    <source>
        <dbReference type="ARBA" id="ARBA00022630"/>
    </source>
</evidence>
<comment type="caution">
    <text evidence="7">The sequence shown here is derived from an EMBL/GenBank/DDBJ whole genome shotgun (WGS) entry which is preliminary data.</text>
</comment>
<keyword evidence="5" id="KW-0560">Oxidoreductase</keyword>
<dbReference type="RefSeq" id="WP_074956136.1">
    <property type="nucleotide sequence ID" value="NZ_BJXR01000028.1"/>
</dbReference>
<accession>A0A511T4S0</accession>
<dbReference type="OrthoDB" id="9804207at2"/>
<evidence type="ECO:0000256" key="4">
    <source>
        <dbReference type="ARBA" id="ARBA00022643"/>
    </source>
</evidence>
<proteinExistence type="inferred from homology"/>
<comment type="similarity">
    <text evidence="2">Belongs to the nitroreductase family.</text>
</comment>
<gene>
    <name evidence="7" type="primary">nfnB</name>
    <name evidence="7" type="ORF">MFU01_33650</name>
</gene>
<evidence type="ECO:0000259" key="6">
    <source>
        <dbReference type="Pfam" id="PF00881"/>
    </source>
</evidence>
<dbReference type="InterPro" id="IPR029479">
    <property type="entry name" value="Nitroreductase"/>
</dbReference>
<dbReference type="PANTHER" id="PTHR43673">
    <property type="entry name" value="NAD(P)H NITROREDUCTASE YDGI-RELATED"/>
    <property type="match status" value="1"/>
</dbReference>
<dbReference type="Gene3D" id="3.40.109.10">
    <property type="entry name" value="NADH Oxidase"/>
    <property type="match status" value="1"/>
</dbReference>
<dbReference type="PANTHER" id="PTHR43673:SF2">
    <property type="entry name" value="NITROREDUCTASE"/>
    <property type="match status" value="1"/>
</dbReference>
<dbReference type="AlphaFoldDB" id="A0A511T4S0"/>
<dbReference type="EMBL" id="BJXR01000028">
    <property type="protein sequence ID" value="GEN08328.1"/>
    <property type="molecule type" value="Genomic_DNA"/>
</dbReference>
<dbReference type="Pfam" id="PF00881">
    <property type="entry name" value="Nitroreductase"/>
    <property type="match status" value="1"/>
</dbReference>
<evidence type="ECO:0000313" key="7">
    <source>
        <dbReference type="EMBL" id="GEN08328.1"/>
    </source>
</evidence>
<evidence type="ECO:0000256" key="5">
    <source>
        <dbReference type="ARBA" id="ARBA00023002"/>
    </source>
</evidence>
<protein>
    <submittedName>
        <fullName evidence="7">Nitroreductase NfnB</fullName>
    </submittedName>
</protein>
<dbReference type="InterPro" id="IPR000415">
    <property type="entry name" value="Nitroreductase-like"/>
</dbReference>
<dbReference type="CDD" id="cd02136">
    <property type="entry name" value="PnbA_NfnB-like"/>
    <property type="match status" value="1"/>
</dbReference>
<evidence type="ECO:0000256" key="2">
    <source>
        <dbReference type="ARBA" id="ARBA00007118"/>
    </source>
</evidence>
<dbReference type="Proteomes" id="UP000321514">
    <property type="component" value="Unassembled WGS sequence"/>
</dbReference>
<feature type="domain" description="Nitroreductase" evidence="6">
    <location>
        <begin position="11"/>
        <end position="198"/>
    </location>
</feature>
<dbReference type="SUPFAM" id="SSF55469">
    <property type="entry name" value="FMN-dependent nitroreductase-like"/>
    <property type="match status" value="1"/>
</dbReference>
<dbReference type="GO" id="GO:0016491">
    <property type="term" value="F:oxidoreductase activity"/>
    <property type="evidence" value="ECO:0007669"/>
    <property type="project" value="UniProtKB-KW"/>
</dbReference>
<keyword evidence="4" id="KW-0288">FMN</keyword>
<reference evidence="7 8" key="1">
    <citation type="submission" date="2019-07" db="EMBL/GenBank/DDBJ databases">
        <title>Whole genome shotgun sequence of Myxococcus fulvus NBRC 100333.</title>
        <authorList>
            <person name="Hosoyama A."/>
            <person name="Uohara A."/>
            <person name="Ohji S."/>
            <person name="Ichikawa N."/>
        </authorList>
    </citation>
    <scope>NUCLEOTIDE SEQUENCE [LARGE SCALE GENOMIC DNA]</scope>
    <source>
        <strain evidence="7 8">NBRC 100333</strain>
    </source>
</reference>
<sequence length="223" mass="24333">MSESALFRDVVRNRHSVRSFLPAPVADAVIRSVLEEAQLAPSNCNTQPWQVHIVSGAKLDVLSRRILADEEAGRHTPDFSFGTYPGVYGQRLKAQGAAYYQAIGVSREATEDRRTASLYNLKFFGAPHVALLFMPAVGDNVRVAGDVGMYGQTFLLSLTAHGLGGIPQTMLGYYADTIRGLLGIEPSMKMLFGISFGHPDKTSAANRYRIGKASIEENVIFHS</sequence>